<evidence type="ECO:0000313" key="2">
    <source>
        <dbReference type="EMBL" id="KZV55601.1"/>
    </source>
</evidence>
<organism evidence="2 3">
    <name type="scientific">Dorcoceras hygrometricum</name>
    <dbReference type="NCBI Taxonomy" id="472368"/>
    <lineage>
        <taxon>Eukaryota</taxon>
        <taxon>Viridiplantae</taxon>
        <taxon>Streptophyta</taxon>
        <taxon>Embryophyta</taxon>
        <taxon>Tracheophyta</taxon>
        <taxon>Spermatophyta</taxon>
        <taxon>Magnoliopsida</taxon>
        <taxon>eudicotyledons</taxon>
        <taxon>Gunneridae</taxon>
        <taxon>Pentapetalae</taxon>
        <taxon>asterids</taxon>
        <taxon>lamiids</taxon>
        <taxon>Lamiales</taxon>
        <taxon>Gesneriaceae</taxon>
        <taxon>Didymocarpoideae</taxon>
        <taxon>Trichosporeae</taxon>
        <taxon>Loxocarpinae</taxon>
        <taxon>Dorcoceras</taxon>
    </lineage>
</organism>
<sequence>MVHSKGKVMEIALQENKGRDNHVILAYEVFDGVGESFAIRREDGDVSLPRMCHWVTKKWSKSHSPSLNDVTNALSSFRWEDMSGMLTPTAAELLSVHYLPVDFTVSNKSAVTRRISELMSRGLKVVCSQHSFTDEQMDDVAEDSHSPSTSLTHIIRLPRSPPRRIPVPHSPPPHSPPRSSPPRSPPPRNPPPPSPSHMHRLEVRLTRVEETLTVIRKEHSGIMDILRHFQSDILSLKKIIEDEIAQSLVNTVGDLALAKLPPVPEVT</sequence>
<evidence type="ECO:0000256" key="1">
    <source>
        <dbReference type="SAM" id="MobiDB-lite"/>
    </source>
</evidence>
<gene>
    <name evidence="2" type="ORF">F511_25492</name>
</gene>
<proteinExistence type="predicted"/>
<dbReference type="EMBL" id="KQ988493">
    <property type="protein sequence ID" value="KZV55601.1"/>
    <property type="molecule type" value="Genomic_DNA"/>
</dbReference>
<dbReference type="AlphaFoldDB" id="A0A2Z7D819"/>
<protein>
    <submittedName>
        <fullName evidence="2">Uncharacterized protein</fullName>
    </submittedName>
</protein>
<feature type="compositionally biased region" description="Pro residues" evidence="1">
    <location>
        <begin position="159"/>
        <end position="195"/>
    </location>
</feature>
<feature type="region of interest" description="Disordered" evidence="1">
    <location>
        <begin position="136"/>
        <end position="199"/>
    </location>
</feature>
<dbReference type="Proteomes" id="UP000250235">
    <property type="component" value="Unassembled WGS sequence"/>
</dbReference>
<keyword evidence="3" id="KW-1185">Reference proteome</keyword>
<evidence type="ECO:0000313" key="3">
    <source>
        <dbReference type="Proteomes" id="UP000250235"/>
    </source>
</evidence>
<name>A0A2Z7D819_9LAMI</name>
<reference evidence="2 3" key="1">
    <citation type="journal article" date="2015" name="Proc. Natl. Acad. Sci. U.S.A.">
        <title>The resurrection genome of Boea hygrometrica: A blueprint for survival of dehydration.</title>
        <authorList>
            <person name="Xiao L."/>
            <person name="Yang G."/>
            <person name="Zhang L."/>
            <person name="Yang X."/>
            <person name="Zhao S."/>
            <person name="Ji Z."/>
            <person name="Zhou Q."/>
            <person name="Hu M."/>
            <person name="Wang Y."/>
            <person name="Chen M."/>
            <person name="Xu Y."/>
            <person name="Jin H."/>
            <person name="Xiao X."/>
            <person name="Hu G."/>
            <person name="Bao F."/>
            <person name="Hu Y."/>
            <person name="Wan P."/>
            <person name="Li L."/>
            <person name="Deng X."/>
            <person name="Kuang T."/>
            <person name="Xiang C."/>
            <person name="Zhu J.K."/>
            <person name="Oliver M.J."/>
            <person name="He Y."/>
        </authorList>
    </citation>
    <scope>NUCLEOTIDE SEQUENCE [LARGE SCALE GENOMIC DNA]</scope>
    <source>
        <strain evidence="3">cv. XS01</strain>
    </source>
</reference>
<accession>A0A2Z7D819</accession>
<dbReference type="OrthoDB" id="1109756at2759"/>